<proteinExistence type="predicted"/>
<comment type="caution">
    <text evidence="1">The sequence shown here is derived from an EMBL/GenBank/DDBJ whole genome shotgun (WGS) entry which is preliminary data.</text>
</comment>
<organism evidence="1 2">
    <name type="scientific">Neorhodopirellula lusitana</name>
    <dbReference type="NCBI Taxonomy" id="445327"/>
    <lineage>
        <taxon>Bacteria</taxon>
        <taxon>Pseudomonadati</taxon>
        <taxon>Planctomycetota</taxon>
        <taxon>Planctomycetia</taxon>
        <taxon>Pirellulales</taxon>
        <taxon>Pirellulaceae</taxon>
        <taxon>Neorhodopirellula</taxon>
    </lineage>
</organism>
<evidence type="ECO:0008006" key="3">
    <source>
        <dbReference type="Google" id="ProtNLM"/>
    </source>
</evidence>
<dbReference type="EMBL" id="FXUG01000001">
    <property type="protein sequence ID" value="SMP44643.1"/>
    <property type="molecule type" value="Genomic_DNA"/>
</dbReference>
<sequence>WQRGLFLVNCFVLRRFLTSERSGVVKTFRWAIYAMSIADRHQTFLDAVASRDNSARWDALVAARQYLKHFDDDDWAWVESSLEDSDRKWFVAAIFDRESLPHRLLPAMVRAAVLERNVSNNRVFIAPCLRTYGLDRVKPLVDEYLDSDVPGGPSNAEHLQYWLREPREKRGTF</sequence>
<evidence type="ECO:0000313" key="2">
    <source>
        <dbReference type="Proteomes" id="UP001158067"/>
    </source>
</evidence>
<accession>A0ABY1PTF8</accession>
<protein>
    <recommendedName>
        <fullName evidence="3">Aminopeptidase N</fullName>
    </recommendedName>
</protein>
<evidence type="ECO:0000313" key="1">
    <source>
        <dbReference type="EMBL" id="SMP44643.1"/>
    </source>
</evidence>
<keyword evidence="2" id="KW-1185">Reference proteome</keyword>
<dbReference type="RefSeq" id="WP_283431301.1">
    <property type="nucleotide sequence ID" value="NZ_FXUG01000001.1"/>
</dbReference>
<dbReference type="Proteomes" id="UP001158067">
    <property type="component" value="Unassembled WGS sequence"/>
</dbReference>
<feature type="non-terminal residue" evidence="1">
    <location>
        <position position="1"/>
    </location>
</feature>
<reference evidence="1 2" key="1">
    <citation type="submission" date="2017-05" db="EMBL/GenBank/DDBJ databases">
        <authorList>
            <person name="Varghese N."/>
            <person name="Submissions S."/>
        </authorList>
    </citation>
    <scope>NUCLEOTIDE SEQUENCE [LARGE SCALE GENOMIC DNA]</scope>
    <source>
        <strain evidence="1 2">DSM 25457</strain>
    </source>
</reference>
<gene>
    <name evidence="1" type="ORF">SAMN06265222_1011171</name>
</gene>
<name>A0ABY1PTF8_9BACT</name>